<name>A0A4Z2H1Z4_9TELE</name>
<gene>
    <name evidence="1" type="primary">pkd1l1_1</name>
    <name evidence="1" type="ORF">EYF80_030295</name>
</gene>
<comment type="caution">
    <text evidence="1">The sequence shown here is derived from an EMBL/GenBank/DDBJ whole genome shotgun (WGS) entry which is preliminary data.</text>
</comment>
<dbReference type="Proteomes" id="UP000314294">
    <property type="component" value="Unassembled WGS sequence"/>
</dbReference>
<protein>
    <submittedName>
        <fullName evidence="1">Polycystic kidney disease 1 like 1</fullName>
    </submittedName>
</protein>
<proteinExistence type="predicted"/>
<evidence type="ECO:0000313" key="1">
    <source>
        <dbReference type="EMBL" id="TNN59480.1"/>
    </source>
</evidence>
<accession>A0A4Z2H1Z4</accession>
<dbReference type="OrthoDB" id="10044145at2759"/>
<organism evidence="1 2">
    <name type="scientific">Liparis tanakae</name>
    <name type="common">Tanaka's snailfish</name>
    <dbReference type="NCBI Taxonomy" id="230148"/>
    <lineage>
        <taxon>Eukaryota</taxon>
        <taxon>Metazoa</taxon>
        <taxon>Chordata</taxon>
        <taxon>Craniata</taxon>
        <taxon>Vertebrata</taxon>
        <taxon>Euteleostomi</taxon>
        <taxon>Actinopterygii</taxon>
        <taxon>Neopterygii</taxon>
        <taxon>Teleostei</taxon>
        <taxon>Neoteleostei</taxon>
        <taxon>Acanthomorphata</taxon>
        <taxon>Eupercaria</taxon>
        <taxon>Perciformes</taxon>
        <taxon>Cottioidei</taxon>
        <taxon>Cottales</taxon>
        <taxon>Liparidae</taxon>
        <taxon>Liparis</taxon>
    </lineage>
</organism>
<sequence length="283" mass="32272">MLIRHNFFSVFSCLNRHPSSSQVVGEVSSLVRRAKRSQSWGDVFTMAELADYIRRRVSDLTGRRRQAWIENRVQGRTYFFEEFESLVDELLSRLNSLSSSLHPPLPPNGHHYREQDGPVLRQEPSDMDVQDCVRTRKTEVAMMNNQTDAGGHGETLLGSHLLRSKLELEILQRGQRGEHSSSVVVWDASQQQDTTAKENLKGRELQTYLKAQNHLPLPESTSRIRTENTPEKPVNEWTQLNEICCLTKTQSTHTEVVVEVLVHQEPGSVKPDQQQGPYADCNS</sequence>
<dbReference type="EMBL" id="SRLO01000355">
    <property type="protein sequence ID" value="TNN59480.1"/>
    <property type="molecule type" value="Genomic_DNA"/>
</dbReference>
<evidence type="ECO:0000313" key="2">
    <source>
        <dbReference type="Proteomes" id="UP000314294"/>
    </source>
</evidence>
<keyword evidence="2" id="KW-1185">Reference proteome</keyword>
<reference evidence="1 2" key="1">
    <citation type="submission" date="2019-03" db="EMBL/GenBank/DDBJ databases">
        <title>First draft genome of Liparis tanakae, snailfish: a comprehensive survey of snailfish specific genes.</title>
        <authorList>
            <person name="Kim W."/>
            <person name="Song I."/>
            <person name="Jeong J.-H."/>
            <person name="Kim D."/>
            <person name="Kim S."/>
            <person name="Ryu S."/>
            <person name="Song J.Y."/>
            <person name="Lee S.K."/>
        </authorList>
    </citation>
    <scope>NUCLEOTIDE SEQUENCE [LARGE SCALE GENOMIC DNA]</scope>
    <source>
        <tissue evidence="1">Muscle</tissue>
    </source>
</reference>
<dbReference type="AlphaFoldDB" id="A0A4Z2H1Z4"/>